<proteinExistence type="predicted"/>
<name>A0AAE3JMB0_9SPIR</name>
<feature type="signal peptide" evidence="1">
    <location>
        <begin position="1"/>
        <end position="21"/>
    </location>
</feature>
<keyword evidence="3" id="KW-1185">Reference proteome</keyword>
<dbReference type="Proteomes" id="UP001198163">
    <property type="component" value="Unassembled WGS sequence"/>
</dbReference>
<dbReference type="SUPFAM" id="SSF53850">
    <property type="entry name" value="Periplasmic binding protein-like II"/>
    <property type="match status" value="1"/>
</dbReference>
<dbReference type="EMBL" id="JAINWA010000003">
    <property type="protein sequence ID" value="MCD1655559.1"/>
    <property type="molecule type" value="Genomic_DNA"/>
</dbReference>
<evidence type="ECO:0000256" key="1">
    <source>
        <dbReference type="SAM" id="SignalP"/>
    </source>
</evidence>
<accession>A0AAE3JMB0</accession>
<dbReference type="InterPro" id="IPR050490">
    <property type="entry name" value="Bact_solute-bd_prot1"/>
</dbReference>
<dbReference type="PANTHER" id="PTHR43649">
    <property type="entry name" value="ARABINOSE-BINDING PROTEIN-RELATED"/>
    <property type="match status" value="1"/>
</dbReference>
<evidence type="ECO:0000313" key="2">
    <source>
        <dbReference type="EMBL" id="MCD1655559.1"/>
    </source>
</evidence>
<sequence>MKKTRIAAIAMAAACLAGAFAGGGTESQGSGSKKLTIWAWDPNFNIAIMNEAKARYAVANPGVEIEVVDMAKADVEQKLLINLSSGVSDGLPDIVLIEDYNAQKYLSSFPGSFADLTGKIDHSKFAPYKVRLMTMGGKTYGVPFDSGVAGTFYRKDVLEAAGFKAKDLENITWDRFIEIGEVVFKKTGVSMCAFDPTDGGLVRIMLQSAGSWYFDKAGKPNLAGNAVMEAAVSTYAKLIASPATMKTSGWSEWVGAINSGKAATISTGVWIVGSVKAEASQSGKWAVAPIPRLNVANSVNASNLGGSSWYVLNQSKAKDTAIDFLNAIYAKDNDFYQKILVERGAVGTFSPSQSGTAYMNADAFFGGQKVFSDFSAWMNKIPSIEYGSYTYEADAAIAAILPEVYKGSSVAAALKNAQTQLVSQIQE</sequence>
<evidence type="ECO:0000313" key="3">
    <source>
        <dbReference type="Proteomes" id="UP001198163"/>
    </source>
</evidence>
<comment type="caution">
    <text evidence="2">The sequence shown here is derived from an EMBL/GenBank/DDBJ whole genome shotgun (WGS) entry which is preliminary data.</text>
</comment>
<dbReference type="PANTHER" id="PTHR43649:SF32">
    <property type="entry name" value="SUGAR BINDING SECRETED PROTEIN"/>
    <property type="match status" value="1"/>
</dbReference>
<gene>
    <name evidence="2" type="ORF">K7J14_12735</name>
</gene>
<dbReference type="RefSeq" id="WP_230756935.1">
    <property type="nucleotide sequence ID" value="NZ_JAINWA010000003.1"/>
</dbReference>
<dbReference type="AlphaFoldDB" id="A0AAE3JMB0"/>
<reference evidence="2" key="1">
    <citation type="submission" date="2021-08" db="EMBL/GenBank/DDBJ databases">
        <title>Comparative analyses of Brucepasteria parasyntrophica and Teretinema zuelzerae.</title>
        <authorList>
            <person name="Song Y."/>
            <person name="Brune A."/>
        </authorList>
    </citation>
    <scope>NUCLEOTIDE SEQUENCE</scope>
    <source>
        <strain evidence="2">DSM 1903</strain>
    </source>
</reference>
<protein>
    <submittedName>
        <fullName evidence="2">Extracellular solute-binding protein</fullName>
    </submittedName>
</protein>
<keyword evidence="1" id="KW-0732">Signal</keyword>
<feature type="chain" id="PRO_5041924074" evidence="1">
    <location>
        <begin position="22"/>
        <end position="427"/>
    </location>
</feature>
<dbReference type="Gene3D" id="3.40.190.10">
    <property type="entry name" value="Periplasmic binding protein-like II"/>
    <property type="match status" value="1"/>
</dbReference>
<organism evidence="2 3">
    <name type="scientific">Teretinema zuelzerae</name>
    <dbReference type="NCBI Taxonomy" id="156"/>
    <lineage>
        <taxon>Bacteria</taxon>
        <taxon>Pseudomonadati</taxon>
        <taxon>Spirochaetota</taxon>
        <taxon>Spirochaetia</taxon>
        <taxon>Spirochaetales</taxon>
        <taxon>Treponemataceae</taxon>
        <taxon>Teretinema</taxon>
    </lineage>
</organism>